<reference evidence="1" key="2">
    <citation type="submission" date="2022-06" db="UniProtKB">
        <authorList>
            <consortium name="EnsemblMetazoa"/>
        </authorList>
    </citation>
    <scope>IDENTIFICATION</scope>
    <source>
        <strain evidence="1">PS312</strain>
    </source>
</reference>
<gene>
    <name evidence="1" type="primary">WBGene00277217</name>
</gene>
<accession>A0A8R1YZ09</accession>
<evidence type="ECO:0000313" key="1">
    <source>
        <dbReference type="EnsemblMetazoa" id="PPA38848.1"/>
    </source>
</evidence>
<dbReference type="Proteomes" id="UP000005239">
    <property type="component" value="Unassembled WGS sequence"/>
</dbReference>
<dbReference type="AlphaFoldDB" id="A0A2A6CZ70"/>
<keyword evidence="2" id="KW-1185">Reference proteome</keyword>
<organism evidence="1 2">
    <name type="scientific">Pristionchus pacificus</name>
    <name type="common">Parasitic nematode worm</name>
    <dbReference type="NCBI Taxonomy" id="54126"/>
    <lineage>
        <taxon>Eukaryota</taxon>
        <taxon>Metazoa</taxon>
        <taxon>Ecdysozoa</taxon>
        <taxon>Nematoda</taxon>
        <taxon>Chromadorea</taxon>
        <taxon>Rhabditida</taxon>
        <taxon>Rhabditina</taxon>
        <taxon>Diplogasteromorpha</taxon>
        <taxon>Diplogasteroidea</taxon>
        <taxon>Neodiplogasteridae</taxon>
        <taxon>Pristionchus</taxon>
    </lineage>
</organism>
<name>A0A2A6CZ70_PRIPA</name>
<sequence length="115" mass="13461">MKSWLSFFLDALEREESRVDEKEKALNALLEVLVETEADDPLSVGYNEDYVNTPVRSLVRSDLDRSANEGIGRLIRYWVYRHEPCTDMCSRMIDNELIFPWIFEGICSDDDKEHV</sequence>
<proteinExistence type="predicted"/>
<accession>A0A2A6CZ70</accession>
<reference evidence="2" key="1">
    <citation type="journal article" date="2008" name="Nat. Genet.">
        <title>The Pristionchus pacificus genome provides a unique perspective on nematode lifestyle and parasitism.</title>
        <authorList>
            <person name="Dieterich C."/>
            <person name="Clifton S.W."/>
            <person name="Schuster L.N."/>
            <person name="Chinwalla A."/>
            <person name="Delehaunty K."/>
            <person name="Dinkelacker I."/>
            <person name="Fulton L."/>
            <person name="Fulton R."/>
            <person name="Godfrey J."/>
            <person name="Minx P."/>
            <person name="Mitreva M."/>
            <person name="Roeseler W."/>
            <person name="Tian H."/>
            <person name="Witte H."/>
            <person name="Yang S.P."/>
            <person name="Wilson R.K."/>
            <person name="Sommer R.J."/>
        </authorList>
    </citation>
    <scope>NUCLEOTIDE SEQUENCE [LARGE SCALE GENOMIC DNA]</scope>
    <source>
        <strain evidence="2">PS312</strain>
    </source>
</reference>
<evidence type="ECO:0000313" key="2">
    <source>
        <dbReference type="Proteomes" id="UP000005239"/>
    </source>
</evidence>
<dbReference type="EnsemblMetazoa" id="PPA38848.1">
    <property type="protein sequence ID" value="PPA38848.1"/>
    <property type="gene ID" value="WBGene00277217"/>
</dbReference>
<protein>
    <submittedName>
        <fullName evidence="1">Uncharacterized protein</fullName>
    </submittedName>
</protein>